<accession>A0ABS0ZYM9</accession>
<evidence type="ECO:0000313" key="2">
    <source>
        <dbReference type="EMBL" id="MBJ8388671.1"/>
    </source>
</evidence>
<name>A0ABS0ZYM9_9ENTR</name>
<feature type="transmembrane region" description="Helical" evidence="1">
    <location>
        <begin position="12"/>
        <end position="29"/>
    </location>
</feature>
<reference evidence="2 3" key="1">
    <citation type="submission" date="2020-11" db="EMBL/GenBank/DDBJ databases">
        <title>Enhanced detection system for hospital associated transmission using whole genome sequencing surveillance.</title>
        <authorList>
            <person name="Harrison L.H."/>
            <person name="Van Tyne D."/>
            <person name="Marsh J.W."/>
            <person name="Griffith M.P."/>
            <person name="Snyder D.J."/>
            <person name="Cooper V.S."/>
            <person name="Mustapha M."/>
        </authorList>
    </citation>
    <scope>NUCLEOTIDE SEQUENCE [LARGE SCALE GENOMIC DNA]</scope>
    <source>
        <strain evidence="2 3">CB00171</strain>
    </source>
</reference>
<dbReference type="RefSeq" id="WP_110497104.1">
    <property type="nucleotide sequence ID" value="NZ_JADWNA010000001.1"/>
</dbReference>
<evidence type="ECO:0000313" key="3">
    <source>
        <dbReference type="Proteomes" id="UP001318920"/>
    </source>
</evidence>
<dbReference type="EMBL" id="JADWNA010000001">
    <property type="protein sequence ID" value="MBJ8388671.1"/>
    <property type="molecule type" value="Genomic_DNA"/>
</dbReference>
<keyword evidence="3" id="KW-1185">Reference proteome</keyword>
<feature type="transmembrane region" description="Helical" evidence="1">
    <location>
        <begin position="88"/>
        <end position="106"/>
    </location>
</feature>
<evidence type="ECO:0000256" key="1">
    <source>
        <dbReference type="SAM" id="Phobius"/>
    </source>
</evidence>
<protein>
    <submittedName>
        <fullName evidence="2">Uncharacterized protein</fullName>
    </submittedName>
</protein>
<sequence length="338" mass="38817">MINDFFKMISNGYPLIIFVVYIIGEILYLKATNGFNMNTRPLTEQRLFWSAIRIPLIAFLWFGVFSWKGTGLLISSEGFNNFLNISKLPLACLSLSLPLGVIVNNIHRTIQTNKQIEETEKKNKNDIYYSHIKFIVDNLNAISLKEIKIKQYHGEYFFDLSIEKPFKLYKALFQKSSSTDNNFTVSESFMTNSLQHWDELNTQLSIFRDGNSKLIDIALTVSSIQNILEKIRKETHIKLNGMSTDFYACNEEFSIKTKLTDEESIQKFISAHIEIFIELTDLLNIPLPDNSVIFSVKEFTTSKTGNIIDFSSLDFSLNKPINLNSIFHAGPQIVRIGF</sequence>
<gene>
    <name evidence="2" type="ORF">I6M80_00170</name>
</gene>
<dbReference type="Proteomes" id="UP001318920">
    <property type="component" value="Unassembled WGS sequence"/>
</dbReference>
<keyword evidence="1" id="KW-0812">Transmembrane</keyword>
<keyword evidence="1" id="KW-0472">Membrane</keyword>
<organism evidence="2 3">
    <name type="scientific">Citrobacter cronae</name>
    <dbReference type="NCBI Taxonomy" id="1748967"/>
    <lineage>
        <taxon>Bacteria</taxon>
        <taxon>Pseudomonadati</taxon>
        <taxon>Pseudomonadota</taxon>
        <taxon>Gammaproteobacteria</taxon>
        <taxon>Enterobacterales</taxon>
        <taxon>Enterobacteriaceae</taxon>
        <taxon>Citrobacter</taxon>
        <taxon>Citrobacter freundii complex</taxon>
    </lineage>
</organism>
<feature type="transmembrane region" description="Helical" evidence="1">
    <location>
        <begin position="50"/>
        <end position="68"/>
    </location>
</feature>
<keyword evidence="1" id="KW-1133">Transmembrane helix</keyword>
<proteinExistence type="predicted"/>
<comment type="caution">
    <text evidence="2">The sequence shown here is derived from an EMBL/GenBank/DDBJ whole genome shotgun (WGS) entry which is preliminary data.</text>
</comment>